<dbReference type="RefSeq" id="WP_188173539.1">
    <property type="nucleotide sequence ID" value="NZ_JACVVD010000002.1"/>
</dbReference>
<dbReference type="AlphaFoldDB" id="A0A926QHQ5"/>
<accession>A0A926QHQ5</accession>
<evidence type="ECO:0000313" key="1">
    <source>
        <dbReference type="EMBL" id="MBD0379750.1"/>
    </source>
</evidence>
<dbReference type="InterPro" id="IPR039498">
    <property type="entry name" value="NTP_transf_5"/>
</dbReference>
<protein>
    <submittedName>
        <fullName evidence="1">Nucleotidyltransferase family protein</fullName>
    </submittedName>
</protein>
<gene>
    <name evidence="1" type="ORF">ICC18_06470</name>
</gene>
<dbReference type="Pfam" id="PF14907">
    <property type="entry name" value="NTP_transf_5"/>
    <property type="match status" value="1"/>
</dbReference>
<name>A0A926QHQ5_9BACL</name>
<sequence length="391" mass="45727">MGNVYALDTSKCPKELEEILAILRVQGSSPPVQTDGSDIDWKHFFQLAKHHRVYPTLYARLNKLESGRIPASVLQALRAQYNKNMFQMLHLSAEMERVCSSMDKQQIRTLTLKGPVLAQELYGDLSLRTSKDLDILVHIREVEQAELVLEELGYVIQDNPVRVLDWKWKFYHIAYYHPQKQVEIELHWSLNPDMAKEEPQFEELWARRRVSSLGSGTVFYLGSEDLFFYLVSHGSRHGWFRLRWLEDIDRLVRKGIDAKALHALLKQYKSVHLGGQAFILASQLLDTPLTEEMRSLFTGRRSLQLAQSTLLFIYTMAVLCPDPPPELAKPFRSYLLSLKNRKQKWTYYLNRMYPSSKDALMLPLPKALHFLYFPLRPFLWCWRQIKQQSSL</sequence>
<proteinExistence type="predicted"/>
<reference evidence="1" key="1">
    <citation type="submission" date="2020-09" db="EMBL/GenBank/DDBJ databases">
        <title>Draft Genome Sequence of Paenibacillus sp. WST5.</title>
        <authorList>
            <person name="Bao Z."/>
        </authorList>
    </citation>
    <scope>NUCLEOTIDE SEQUENCE</scope>
    <source>
        <strain evidence="1">WST5</strain>
    </source>
</reference>
<organism evidence="1 2">
    <name type="scientific">Paenibacillus sedimenti</name>
    <dbReference type="NCBI Taxonomy" id="2770274"/>
    <lineage>
        <taxon>Bacteria</taxon>
        <taxon>Bacillati</taxon>
        <taxon>Bacillota</taxon>
        <taxon>Bacilli</taxon>
        <taxon>Bacillales</taxon>
        <taxon>Paenibacillaceae</taxon>
        <taxon>Paenibacillus</taxon>
    </lineage>
</organism>
<dbReference type="Proteomes" id="UP000650466">
    <property type="component" value="Unassembled WGS sequence"/>
</dbReference>
<dbReference type="EMBL" id="JACVVD010000002">
    <property type="protein sequence ID" value="MBD0379750.1"/>
    <property type="molecule type" value="Genomic_DNA"/>
</dbReference>
<comment type="caution">
    <text evidence="1">The sequence shown here is derived from an EMBL/GenBank/DDBJ whole genome shotgun (WGS) entry which is preliminary data.</text>
</comment>
<keyword evidence="2" id="KW-1185">Reference proteome</keyword>
<evidence type="ECO:0000313" key="2">
    <source>
        <dbReference type="Proteomes" id="UP000650466"/>
    </source>
</evidence>